<protein>
    <submittedName>
        <fullName evidence="3">Uncharacterized protein</fullName>
    </submittedName>
</protein>
<feature type="region of interest" description="Disordered" evidence="1">
    <location>
        <begin position="406"/>
        <end position="452"/>
    </location>
</feature>
<feature type="region of interest" description="Disordered" evidence="1">
    <location>
        <begin position="578"/>
        <end position="643"/>
    </location>
</feature>
<dbReference type="Proteomes" id="UP000070700">
    <property type="component" value="Unassembled WGS sequence"/>
</dbReference>
<feature type="compositionally biased region" description="Basic and acidic residues" evidence="1">
    <location>
        <begin position="347"/>
        <end position="365"/>
    </location>
</feature>
<proteinExistence type="predicted"/>
<gene>
    <name evidence="3" type="ORF">LY89DRAFT_731651</name>
</gene>
<feature type="compositionally biased region" description="Polar residues" evidence="1">
    <location>
        <begin position="473"/>
        <end position="485"/>
    </location>
</feature>
<feature type="compositionally biased region" description="Polar residues" evidence="1">
    <location>
        <begin position="315"/>
        <end position="325"/>
    </location>
</feature>
<name>A0A194XHI9_MOLSC</name>
<feature type="region of interest" description="Disordered" evidence="1">
    <location>
        <begin position="315"/>
        <end position="382"/>
    </location>
</feature>
<dbReference type="GeneID" id="28829317"/>
<keyword evidence="2" id="KW-0472">Membrane</keyword>
<evidence type="ECO:0000256" key="2">
    <source>
        <dbReference type="SAM" id="Phobius"/>
    </source>
</evidence>
<reference evidence="3 4" key="1">
    <citation type="submission" date="2015-10" db="EMBL/GenBank/DDBJ databases">
        <title>Full genome of DAOMC 229536 Phialocephala scopiformis, a fungal endophyte of spruce producing the potent anti-insectan compound rugulosin.</title>
        <authorList>
            <consortium name="DOE Joint Genome Institute"/>
            <person name="Walker A.K."/>
            <person name="Frasz S.L."/>
            <person name="Seifert K.A."/>
            <person name="Miller J.D."/>
            <person name="Mondo S.J."/>
            <person name="Labutti K."/>
            <person name="Lipzen A."/>
            <person name="Dockter R."/>
            <person name="Kennedy M."/>
            <person name="Grigoriev I.V."/>
            <person name="Spatafora J.W."/>
        </authorList>
    </citation>
    <scope>NUCLEOTIDE SEQUENCE [LARGE SCALE GENOMIC DNA]</scope>
    <source>
        <strain evidence="3 4">CBS 120377</strain>
    </source>
</reference>
<evidence type="ECO:0000313" key="3">
    <source>
        <dbReference type="EMBL" id="KUJ19242.1"/>
    </source>
</evidence>
<evidence type="ECO:0000256" key="1">
    <source>
        <dbReference type="SAM" id="MobiDB-lite"/>
    </source>
</evidence>
<feature type="transmembrane region" description="Helical" evidence="2">
    <location>
        <begin position="258"/>
        <end position="281"/>
    </location>
</feature>
<dbReference type="KEGG" id="psco:LY89DRAFT_731651"/>
<keyword evidence="2" id="KW-0812">Transmembrane</keyword>
<feature type="compositionally biased region" description="Polar residues" evidence="1">
    <location>
        <begin position="600"/>
        <end position="616"/>
    </location>
</feature>
<keyword evidence="2" id="KW-1133">Transmembrane helix</keyword>
<feature type="compositionally biased region" description="Pro residues" evidence="1">
    <location>
        <begin position="518"/>
        <end position="531"/>
    </location>
</feature>
<feature type="compositionally biased region" description="Low complexity" evidence="1">
    <location>
        <begin position="70"/>
        <end position="94"/>
    </location>
</feature>
<feature type="region of interest" description="Disordered" evidence="1">
    <location>
        <begin position="18"/>
        <end position="94"/>
    </location>
</feature>
<dbReference type="RefSeq" id="XP_018073597.1">
    <property type="nucleotide sequence ID" value="XM_018219591.1"/>
</dbReference>
<organism evidence="3 4">
    <name type="scientific">Mollisia scopiformis</name>
    <name type="common">Conifer needle endophyte fungus</name>
    <name type="synonym">Phialocephala scopiformis</name>
    <dbReference type="NCBI Taxonomy" id="149040"/>
    <lineage>
        <taxon>Eukaryota</taxon>
        <taxon>Fungi</taxon>
        <taxon>Dikarya</taxon>
        <taxon>Ascomycota</taxon>
        <taxon>Pezizomycotina</taxon>
        <taxon>Leotiomycetes</taxon>
        <taxon>Helotiales</taxon>
        <taxon>Mollisiaceae</taxon>
        <taxon>Mollisia</taxon>
    </lineage>
</organism>
<feature type="region of interest" description="Disordered" evidence="1">
    <location>
        <begin position="658"/>
        <end position="700"/>
    </location>
</feature>
<dbReference type="InParanoid" id="A0A194XHI9"/>
<dbReference type="EMBL" id="KQ947411">
    <property type="protein sequence ID" value="KUJ19242.1"/>
    <property type="molecule type" value="Genomic_DNA"/>
</dbReference>
<feature type="compositionally biased region" description="Basic and acidic residues" evidence="1">
    <location>
        <begin position="532"/>
        <end position="542"/>
    </location>
</feature>
<accession>A0A194XHI9</accession>
<dbReference type="AlphaFoldDB" id="A0A194XHI9"/>
<feature type="compositionally biased region" description="Low complexity" evidence="1">
    <location>
        <begin position="584"/>
        <end position="594"/>
    </location>
</feature>
<keyword evidence="4" id="KW-1185">Reference proteome</keyword>
<sequence>MLLDSSLEEGLNSLYHLYMDSPPPPSSSSPTLRLAPSSTFSSQISKTQSQGILITTPPELRLRNPVPEPQNAADCSQADQSASQAIQQASQQASQSIQQASQSASQASQQAAQSASNAIQQFSNSASQSIAAASRSVSSAVSSASAAVASASSQIASIQSSASAAVSRANGSMVNAQASVTLAQAQASSAVMQAGAAVAAATGSAAAAGSSFLAAASKATQSAQASVSAIGAQASQQVSQASQQVTASQNAAVTATQAALAIVGSIIASALITILIFFLVARHKKAAKRKRGDPDASLGNVYFSDPKFPISEQAATTAVPSQPAYTGNRDVDPMSGSQVTFSLFPRAGDEKPTAAEKKKNEELRRSIVKSTTVPWNPNKPPKAPTLGSWLKLQDGVSPFGPIKLPLDDEKSGSPLGGQLKSPMTTKPIVSPRMSSRMPIPIRSPGLPPNRSPKLPVLMNEPISVAGNASTITAVPKSPLTQTVAATSPKKPDTLPQHSTPGPEYRESKASVWTDDIPDPSPSPPLQSPPPELRGKRSLDRRPINSMQKVTNMEIPTPVNTVRNTAEWFAERNRMDFAQRDSRVSQSQYQPQYQPKFRPQYGNQSSAYVETSKNNRPSFGLPRGPRLGAGMGLPSRPGPSRQIRSSEAEAGYVQGLNRFLPDGRLNDRGSLLSRMGSDRSANASTPGGKSVLNTPGVGKAL</sequence>
<feature type="compositionally biased region" description="Polar residues" evidence="1">
    <location>
        <begin position="678"/>
        <end position="692"/>
    </location>
</feature>
<dbReference type="OrthoDB" id="5241722at2759"/>
<feature type="compositionally biased region" description="Polar residues" evidence="1">
    <location>
        <begin position="36"/>
        <end position="53"/>
    </location>
</feature>
<evidence type="ECO:0000313" key="4">
    <source>
        <dbReference type="Proteomes" id="UP000070700"/>
    </source>
</evidence>
<feature type="region of interest" description="Disordered" evidence="1">
    <location>
        <begin position="473"/>
        <end position="545"/>
    </location>
</feature>